<proteinExistence type="predicted"/>
<dbReference type="Proteomes" id="UP001153332">
    <property type="component" value="Unassembled WGS sequence"/>
</dbReference>
<evidence type="ECO:0000313" key="1">
    <source>
        <dbReference type="EMBL" id="KAJ8123302.1"/>
    </source>
</evidence>
<accession>A0ACC2J7B2</accession>
<organism evidence="1 2">
    <name type="scientific">Lasiodiplodia mahajangana</name>
    <dbReference type="NCBI Taxonomy" id="1108764"/>
    <lineage>
        <taxon>Eukaryota</taxon>
        <taxon>Fungi</taxon>
        <taxon>Dikarya</taxon>
        <taxon>Ascomycota</taxon>
        <taxon>Pezizomycotina</taxon>
        <taxon>Dothideomycetes</taxon>
        <taxon>Dothideomycetes incertae sedis</taxon>
        <taxon>Botryosphaeriales</taxon>
        <taxon>Botryosphaeriaceae</taxon>
        <taxon>Lasiodiplodia</taxon>
    </lineage>
</organism>
<dbReference type="EMBL" id="JAPUUL010003370">
    <property type="protein sequence ID" value="KAJ8123302.1"/>
    <property type="molecule type" value="Genomic_DNA"/>
</dbReference>
<keyword evidence="2" id="KW-1185">Reference proteome</keyword>
<sequence>MLQRSRGRYRPYAPDTTFKRWVLSGLQYAIALGAAANIAVLSWQLGVGTVCSWWSETVFGPLVWSILSIPIHLGGTFAIRLRVRRIETDEEKHMDIRFPQWLRQLPKRLSGYCKSEWVPAVAQDKIRTVSFEEGKVYIAWSWFLSTATVIHILFGSLVLSGLLFIGPRDALLVIFRYVVSVLVCRILITFELAGLEGNSFEKQGSEAVNNGLSSLASAYAFPPRQRLSPRRLQPAATSPLVSRSRPAYYFDQTIDHFPHSSRYIPHAKGTFKQRYFVETSYYKPGGPVFLFLGGEGTITGDTHLDNSLIEQLSKRFNGIGIVIENRYYGASVPFNTTTTDELLYLTTEQVIADFDLFARKVKLPGINGSANAPSTPWIVYGGSYSGALSAFTIKTYPETYYGAISSSGVIHGQVEYPQWYDPIQKFGPQDCVASVNDIIDKMDAVVLSNNQAAIRELKEIFGLSALEDIRDFAQTIAFPLGGPFFYPSYSFQELNWNPAYGHQDFFDFCSNVTDINAAPDIMAVDNAVAKYTGGKAWKNLGNYAAYIKRVFLPLCTSGDYNSPQCFGTQHPDWWADTTNGDERSWLYTTCTEFGAYQAAQPYGTKSLLSRVVNSTYTQEWCTWAFPKGKKNTTPSPSCVMQAFYSTRTIGKHNSIPPAPDNSRWNSYGDFALKADRLLFLDGGADVWRDLCWHSDLAPPRPSYDMQEQHLINGAGHVWDLRTLEDIDAEPQFIRATTKLEIRVVEMWLREFNSSTYAL</sequence>
<comment type="caution">
    <text evidence="1">The sequence shown here is derived from an EMBL/GenBank/DDBJ whole genome shotgun (WGS) entry which is preliminary data.</text>
</comment>
<gene>
    <name evidence="1" type="ORF">O1611_g9625</name>
</gene>
<reference evidence="1" key="1">
    <citation type="submission" date="2022-12" db="EMBL/GenBank/DDBJ databases">
        <title>Genome Sequence of Lasiodiplodia mahajangana.</title>
        <authorList>
            <person name="Buettner E."/>
        </authorList>
    </citation>
    <scope>NUCLEOTIDE SEQUENCE</scope>
    <source>
        <strain evidence="1">VT137</strain>
    </source>
</reference>
<protein>
    <submittedName>
        <fullName evidence="1">Uncharacterized protein</fullName>
    </submittedName>
</protein>
<name>A0ACC2J7B2_9PEZI</name>
<evidence type="ECO:0000313" key="2">
    <source>
        <dbReference type="Proteomes" id="UP001153332"/>
    </source>
</evidence>